<keyword evidence="1" id="KW-0245">EGF-like domain</keyword>
<dbReference type="EMBL" id="PYSW02000002">
    <property type="protein sequence ID" value="KAG2393667.1"/>
    <property type="molecule type" value="Genomic_DNA"/>
</dbReference>
<gene>
    <name evidence="4" type="ORF">C9374_007198</name>
</gene>
<dbReference type="RefSeq" id="XP_044555561.1">
    <property type="nucleotide sequence ID" value="XM_044697142.1"/>
</dbReference>
<keyword evidence="1" id="KW-1015">Disulfide bond</keyword>
<keyword evidence="2" id="KW-1133">Transmembrane helix</keyword>
<feature type="disulfide bond" evidence="1">
    <location>
        <begin position="787"/>
        <end position="796"/>
    </location>
</feature>
<dbReference type="PROSITE" id="PS50026">
    <property type="entry name" value="EGF_3"/>
    <property type="match status" value="1"/>
</dbReference>
<dbReference type="Gene3D" id="2.60.220.50">
    <property type="match status" value="1"/>
</dbReference>
<reference evidence="4 5" key="1">
    <citation type="journal article" date="2018" name="BMC Genomics">
        <title>The genome of Naegleria lovaniensis, the basis for a comparative approach to unravel pathogenicity factors of the human pathogenic amoeba N. fowleri.</title>
        <authorList>
            <person name="Liechti N."/>
            <person name="Schurch N."/>
            <person name="Bruggmann R."/>
            <person name="Wittwer M."/>
        </authorList>
    </citation>
    <scope>NUCLEOTIDE SEQUENCE [LARGE SCALE GENOMIC DNA]</scope>
    <source>
        <strain evidence="4 5">ATCC 30569</strain>
    </source>
</reference>
<dbReference type="Proteomes" id="UP000816034">
    <property type="component" value="Unassembled WGS sequence"/>
</dbReference>
<evidence type="ECO:0000256" key="1">
    <source>
        <dbReference type="PROSITE-ProRule" id="PRU00076"/>
    </source>
</evidence>
<feature type="domain" description="EGF-like" evidence="3">
    <location>
        <begin position="763"/>
        <end position="797"/>
    </location>
</feature>
<dbReference type="PROSITE" id="PS00022">
    <property type="entry name" value="EGF_1"/>
    <property type="match status" value="1"/>
</dbReference>
<comment type="caution">
    <text evidence="4">The sequence shown here is derived from an EMBL/GenBank/DDBJ whole genome shotgun (WGS) entry which is preliminary data.</text>
</comment>
<evidence type="ECO:0000313" key="4">
    <source>
        <dbReference type="EMBL" id="KAG2393667.1"/>
    </source>
</evidence>
<dbReference type="InterPro" id="IPR000742">
    <property type="entry name" value="EGF"/>
</dbReference>
<feature type="transmembrane region" description="Helical" evidence="2">
    <location>
        <begin position="1066"/>
        <end position="1096"/>
    </location>
</feature>
<keyword evidence="2" id="KW-0472">Membrane</keyword>
<protein>
    <recommendedName>
        <fullName evidence="3">EGF-like domain-containing protein</fullName>
    </recommendedName>
</protein>
<dbReference type="SUPFAM" id="SSF75011">
    <property type="entry name" value="3-carboxy-cis,cis-mucoante lactonizing enzyme"/>
    <property type="match status" value="1"/>
</dbReference>
<name>A0AA88KRZ5_NAELO</name>
<dbReference type="Gene3D" id="2.120.10.30">
    <property type="entry name" value="TolB, C-terminal domain"/>
    <property type="match status" value="5"/>
</dbReference>
<dbReference type="PROSITE" id="PS01186">
    <property type="entry name" value="EGF_2"/>
    <property type="match status" value="1"/>
</dbReference>
<sequence length="1106" mass="118655">MSCGVGSCHNHLHFLLFPIHARVLGHSYLSFSQKGFSCGKFSSKWNSCYKLSIERGGGLLAVSSSSPVAGGIYFAEQNRRIVRRVLPDNSIQTIAGNGKGFTLGLDSGDPGPALSLPLGRVLSLAFDAMTEDIYFAEDDTYVIRKISTKGPNNGTISVVAGMIGLSGYNQDSGFANETMLNQISSMTVMGNGDLIFSDNACLIRRLSKTTDRITKLYGSLGCPTPISKMVVEPSGNFAYFTSTDMNRIYEVNLQNEASRVLAGNGTMGFSGNGTRGLNAALGAPYGISYYNGEIYFSESNNHMIRKIHPIQGVLIDVAGIPFVPGFSGDGKPALGALLNTPRDVFVNPNDGTIYINDYQNERIRAISQPDGTIRTVAGSGAAGPNPVEASLASLNYPSAITFNAQGDMFIADTQNQRIRMLKGNTVYTMAGTGARGRTDGQAIEMATFNNPQHLQFDESGTLLFIGDWGNFQVRKLDLQLSSVSTVVGTGEEIPILDNVNALLSGLASPSSMVYIPPESSVNLNPGLYIGSTSSGIRRVDLVSNIISTPVLPLLPYTSVLEMCFSADRGTDGSQNALPGLYYSMNNPSLSVYRILNQTVQILMAGNVQNVPASVDSNGSDLETTSRTTIHSKRSIVLDGDGSLATEAFLSPTSIYMTRKGELYLLDQDRIRYVTKEGIIGTLTFYEENKSTVSYTFQNPKSLHVNEKTGEIYIVERDIDLISKLVPITCFGKLASDPTVCFGYGTCVDTDTCQCYASSDPECKTTCGNATQPCYGNGVCTPGLKCVCFPGYSGPYCDSFTCKGLRNNDTAVCNYRNGTCIGPDQCSCHSSQWLGNDCSISLCEGLFGTNNALMCSSGAGSNSTIVSQESFSTWDLFNSTRFYNFSQAVGVTFPSTLYSYFISQVGNLTSGNSALLLSSIQDTTGSVIPVTNKGVEVGRILGNILSLNFLFKNGSKIQVKNLATPIELKFSNLTIPSRDVSEFLFSCMYLDTVTADWKEDGITSTPLILRNSSGFIEFEMKCLTTHLTSFAVIDKNFKSATKPQPSQRQVPVSSSNPKGAGGLSESAIAALVAGLVGGFLVLGVATCLVVTLVVLVVRTKAKKKQQL</sequence>
<comment type="caution">
    <text evidence="1">Lacks conserved residue(s) required for the propagation of feature annotation.</text>
</comment>
<keyword evidence="2" id="KW-0812">Transmembrane</keyword>
<evidence type="ECO:0000313" key="5">
    <source>
        <dbReference type="Proteomes" id="UP000816034"/>
    </source>
</evidence>
<dbReference type="GeneID" id="68099652"/>
<dbReference type="CDD" id="cd00054">
    <property type="entry name" value="EGF_CA"/>
    <property type="match status" value="1"/>
</dbReference>
<keyword evidence="5" id="KW-1185">Reference proteome</keyword>
<dbReference type="InterPro" id="IPR046338">
    <property type="entry name" value="GAIN_dom_sf"/>
</dbReference>
<dbReference type="AlphaFoldDB" id="A0AA88KRZ5"/>
<evidence type="ECO:0000256" key="2">
    <source>
        <dbReference type="SAM" id="Phobius"/>
    </source>
</evidence>
<accession>A0AA88KRZ5</accession>
<dbReference type="Gene3D" id="2.10.25.10">
    <property type="entry name" value="Laminin"/>
    <property type="match status" value="1"/>
</dbReference>
<evidence type="ECO:0000259" key="3">
    <source>
        <dbReference type="PROSITE" id="PS50026"/>
    </source>
</evidence>
<proteinExistence type="predicted"/>
<dbReference type="InterPro" id="IPR011042">
    <property type="entry name" value="6-blade_b-propeller_TolB-like"/>
</dbReference>
<organism evidence="4 5">
    <name type="scientific">Naegleria lovaniensis</name>
    <name type="common">Amoeba</name>
    <dbReference type="NCBI Taxonomy" id="51637"/>
    <lineage>
        <taxon>Eukaryota</taxon>
        <taxon>Discoba</taxon>
        <taxon>Heterolobosea</taxon>
        <taxon>Tetramitia</taxon>
        <taxon>Eutetramitia</taxon>
        <taxon>Vahlkampfiidae</taxon>
        <taxon>Naegleria</taxon>
    </lineage>
</organism>
<dbReference type="PANTHER" id="PTHR46388:SF2">
    <property type="entry name" value="NHL REPEAT-CONTAINING PROTEIN 2"/>
    <property type="match status" value="1"/>
</dbReference>
<dbReference type="PANTHER" id="PTHR46388">
    <property type="entry name" value="NHL REPEAT-CONTAINING PROTEIN 2"/>
    <property type="match status" value="1"/>
</dbReference>
<dbReference type="SUPFAM" id="SSF101898">
    <property type="entry name" value="NHL repeat"/>
    <property type="match status" value="1"/>
</dbReference>